<feature type="compositionally biased region" description="Basic residues" evidence="4">
    <location>
        <begin position="950"/>
        <end position="966"/>
    </location>
</feature>
<dbReference type="GO" id="GO:0016281">
    <property type="term" value="C:eukaryotic translation initiation factor 4F complex"/>
    <property type="evidence" value="ECO:0007669"/>
    <property type="project" value="TreeGrafter"/>
</dbReference>
<dbReference type="Proteomes" id="UP000594261">
    <property type="component" value="Chromosome 4"/>
</dbReference>
<feature type="compositionally biased region" description="Pro residues" evidence="4">
    <location>
        <begin position="130"/>
        <end position="139"/>
    </location>
</feature>
<dbReference type="OMA" id="MHVIASN"/>
<dbReference type="Pfam" id="PF02854">
    <property type="entry name" value="MIF4G"/>
    <property type="match status" value="1"/>
</dbReference>
<evidence type="ECO:0000259" key="5">
    <source>
        <dbReference type="Pfam" id="PF02854"/>
    </source>
</evidence>
<comment type="similarity">
    <text evidence="1">Belongs to the eukaryotic initiation factor 4G family.</text>
</comment>
<dbReference type="Gene3D" id="1.25.40.180">
    <property type="match status" value="1"/>
</dbReference>
<feature type="compositionally biased region" description="Low complexity" evidence="4">
    <location>
        <begin position="928"/>
        <end position="938"/>
    </location>
</feature>
<sequence>MSSDPAAAPKTPVKAQGEASKPYPFQFGSISPGFTNGMQVCSLSAAAVQRSTNPVPKAPTSQSSAMSSEPAAAPKTPVKAPGDASKPYPFQFGSISPGFMNGMQVPARTSSVPPNLDEQKQDQARHDSFRPPPPLPIPTAPKQQFPRKDAVAAEQSNTGEAHSVPKVKNDVQVSPAPPASQPQKPPVLPPMGGMSMPMQYHHQPQVSMQFAGPNQQLQSHGMTAAPLQMRLPMGLSTAYAPQVQPPVFLQPHPMQRGIIHQSNMGMGMIPPYSQQQGGKFGGPRKATVKITHPDTHEELRLDKRANSYSDGGSSAPRSLPNMPPQSQPIPSFGPSHPLNFYNPNSFNAGSMFSRPQSSLPLTSSQLAPRFNYPVGQNPQNMAYMNPSALNSLPVNKTGAPMHVTADLPNLEHSHDVQNIPSKKKKRKEICLKADAAGTTSDLYNAYKGPEEKKETILSTDYTESISTCVNEKQAPADAVEVDVVASEKDKPILDQNKAKVTSKATKKKRKEICLKAIAAGTTSDLYNAYKGPKEKKETILSTDYIESISTCVNEKQAPADTVEVDVVASEKDKPILDQNKATVTSKATKKKRKEIFLKANAVGTTSALYNAYKGPEEKKETISSTDYTESIFTCVNEKQAPADAVEVDAVASEKDKPILDQNKAKVTSKATKKKRKEICLKANAAGTTSDLYNAYKGPEEKKETILSTDYTEIISTCVNEKQAPPDAVEVDAVASGKDKPILDQNKAKVTSKATKKKRKEIFLKANAAGTTSGLYNAYKGPEEKKETILSTDYTESISTCVNEKQAPADAVEVDAVASEKGGLNKAEPDDWEDATGLSTPKLEVSDDGQLIQGGLNHYDHDRDGSMAKKYSRDFLLKFSKQCYDLPEDFEITSDIEALMSATLNLFHLVERDSYPSLGRIVDRPSGGSRLLLRGSSSSMEHSHDVQNIPSKKKKKRKEIPSKKKKRKEICLKVDSAGTTSDLYNAYKGPEEKKETILSTDYTEIISTCVNEKQAPADAVEVDAVASEKSELNKAEPDDWEDAADLSTPKLEVSDYGQLIQGGLDHYDHDRDGSMAKKYSRDFLLKFSKQCSDLPKDFEITSHIEALMSANLNLFHLVERDSYPSPVKAVNIDNPGTLTGVISQVFDKALMEPTFCEMYANLCSHLSLELPDFSKDNEKITFKRVLLNKCQEELERGEREQEEANKADEEEVAGQYDKCKLMSTIGGMIDLSKAKENMDAYFERKKTFSNNMNLSSMARAQRLAQLGDMNLSAMAMAQRLAQLGEEIKRVKNQLCVENQLCERQRQLLGIWQYIPNDQIIREAELTLQVLRAAQHSLILSLA</sequence>
<evidence type="ECO:0000313" key="7">
    <source>
        <dbReference type="Proteomes" id="UP000594261"/>
    </source>
</evidence>
<feature type="region of interest" description="Disordered" evidence="4">
    <location>
        <begin position="48"/>
        <end position="189"/>
    </location>
</feature>
<keyword evidence="7" id="KW-1185">Reference proteome</keyword>
<dbReference type="EMBL" id="LRBV02000004">
    <property type="status" value="NOT_ANNOTATED_CDS"/>
    <property type="molecule type" value="Genomic_DNA"/>
</dbReference>
<organism evidence="6 7">
    <name type="scientific">Quercus lobata</name>
    <name type="common">Valley oak</name>
    <dbReference type="NCBI Taxonomy" id="97700"/>
    <lineage>
        <taxon>Eukaryota</taxon>
        <taxon>Viridiplantae</taxon>
        <taxon>Streptophyta</taxon>
        <taxon>Embryophyta</taxon>
        <taxon>Tracheophyta</taxon>
        <taxon>Spermatophyta</taxon>
        <taxon>Magnoliopsida</taxon>
        <taxon>eudicotyledons</taxon>
        <taxon>Gunneridae</taxon>
        <taxon>Pentapetalae</taxon>
        <taxon>rosids</taxon>
        <taxon>fabids</taxon>
        <taxon>Fagales</taxon>
        <taxon>Fagaceae</taxon>
        <taxon>Quercus</taxon>
    </lineage>
</organism>
<evidence type="ECO:0000256" key="4">
    <source>
        <dbReference type="SAM" id="MobiDB-lite"/>
    </source>
</evidence>
<keyword evidence="3" id="KW-0648">Protein biosynthesis</keyword>
<feature type="domain" description="MIF4G" evidence="5">
    <location>
        <begin position="1131"/>
        <end position="1204"/>
    </location>
</feature>
<dbReference type="SUPFAM" id="SSF48371">
    <property type="entry name" value="ARM repeat"/>
    <property type="match status" value="1"/>
</dbReference>
<dbReference type="GO" id="GO:0003729">
    <property type="term" value="F:mRNA binding"/>
    <property type="evidence" value="ECO:0007669"/>
    <property type="project" value="TreeGrafter"/>
</dbReference>
<dbReference type="PANTHER" id="PTHR23253:SF9">
    <property type="entry name" value="EUKARYOTIC TRANSLATION INITIATION FACTOR 4 GAMMA 2"/>
    <property type="match status" value="1"/>
</dbReference>
<feature type="compositionally biased region" description="Basic and acidic residues" evidence="4">
    <location>
        <begin position="292"/>
        <end position="305"/>
    </location>
</feature>
<evidence type="ECO:0000256" key="2">
    <source>
        <dbReference type="ARBA" id="ARBA00022540"/>
    </source>
</evidence>
<protein>
    <recommendedName>
        <fullName evidence="5">MIF4G domain-containing protein</fullName>
    </recommendedName>
</protein>
<dbReference type="InterPro" id="IPR016024">
    <property type="entry name" value="ARM-type_fold"/>
</dbReference>
<keyword evidence="2" id="KW-0396">Initiation factor</keyword>
<evidence type="ECO:0000256" key="1">
    <source>
        <dbReference type="ARBA" id="ARBA00005775"/>
    </source>
</evidence>
<dbReference type="Gramene" id="QL04p026533:mrna">
    <property type="protein sequence ID" value="QL04p026533:mrna"/>
    <property type="gene ID" value="QL04p026533"/>
</dbReference>
<feature type="region of interest" description="Disordered" evidence="4">
    <location>
        <begin position="292"/>
        <end position="335"/>
    </location>
</feature>
<dbReference type="InterPro" id="IPR003890">
    <property type="entry name" value="MIF4G-like_typ-3"/>
</dbReference>
<evidence type="ECO:0000313" key="6">
    <source>
        <dbReference type="EnsemblPlants" id="QL04p026533:mrna"/>
    </source>
</evidence>
<dbReference type="PANTHER" id="PTHR23253">
    <property type="entry name" value="EUKARYOTIC TRANSLATION INITIATION FACTOR 4 GAMMA"/>
    <property type="match status" value="1"/>
</dbReference>
<name>A0A7N2LFC2_QUELO</name>
<reference evidence="6" key="2">
    <citation type="submission" date="2021-01" db="UniProtKB">
        <authorList>
            <consortium name="EnsemblPlants"/>
        </authorList>
    </citation>
    <scope>IDENTIFICATION</scope>
</reference>
<dbReference type="EnsemblPlants" id="QL04p026533:mrna">
    <property type="protein sequence ID" value="QL04p026533:mrna"/>
    <property type="gene ID" value="QL04p026533"/>
</dbReference>
<accession>A0A7N2LFC2</accession>
<dbReference type="GO" id="GO:0003743">
    <property type="term" value="F:translation initiation factor activity"/>
    <property type="evidence" value="ECO:0007669"/>
    <property type="project" value="UniProtKB-KW"/>
</dbReference>
<feature type="compositionally biased region" description="Low complexity" evidence="4">
    <location>
        <begin position="58"/>
        <end position="81"/>
    </location>
</feature>
<feature type="compositionally biased region" description="Polar residues" evidence="4">
    <location>
        <begin position="306"/>
        <end position="316"/>
    </location>
</feature>
<feature type="compositionally biased region" description="Pro residues" evidence="4">
    <location>
        <begin position="175"/>
        <end position="189"/>
    </location>
</feature>
<reference evidence="6 7" key="1">
    <citation type="journal article" date="2016" name="G3 (Bethesda)">
        <title>First Draft Assembly and Annotation of the Genome of a California Endemic Oak Quercus lobata Nee (Fagaceae).</title>
        <authorList>
            <person name="Sork V.L."/>
            <person name="Fitz-Gibbon S.T."/>
            <person name="Puiu D."/>
            <person name="Crepeau M."/>
            <person name="Gugger P.F."/>
            <person name="Sherman R."/>
            <person name="Stevens K."/>
            <person name="Langley C.H."/>
            <person name="Pellegrini M."/>
            <person name="Salzberg S.L."/>
        </authorList>
    </citation>
    <scope>NUCLEOTIDE SEQUENCE [LARGE SCALE GENOMIC DNA]</scope>
    <source>
        <strain evidence="6 7">cv. SW786</strain>
    </source>
</reference>
<proteinExistence type="inferred from homology"/>
<feature type="compositionally biased region" description="Basic and acidic residues" evidence="4">
    <location>
        <begin position="117"/>
        <end position="129"/>
    </location>
</feature>
<dbReference type="InParanoid" id="A0A7N2LFC2"/>
<feature type="region of interest" description="Disordered" evidence="4">
    <location>
        <begin position="1"/>
        <end position="28"/>
    </location>
</feature>
<evidence type="ECO:0000256" key="3">
    <source>
        <dbReference type="ARBA" id="ARBA00022917"/>
    </source>
</evidence>
<feature type="region of interest" description="Disordered" evidence="4">
    <location>
        <begin position="928"/>
        <end position="966"/>
    </location>
</feature>